<feature type="domain" description="FCP1 homology" evidence="12">
    <location>
        <begin position="156"/>
        <end position="333"/>
    </location>
</feature>
<dbReference type="PROSITE" id="PS50969">
    <property type="entry name" value="FCP1"/>
    <property type="match status" value="1"/>
</dbReference>
<dbReference type="InterPro" id="IPR036420">
    <property type="entry name" value="BRCT_dom_sf"/>
</dbReference>
<dbReference type="FunFam" id="3.40.50.10190:FF:000049">
    <property type="entry name" value="RNA Polymerase II CTD phosphatase Fcp1"/>
    <property type="match status" value="1"/>
</dbReference>
<feature type="region of interest" description="Disordered" evidence="10">
    <location>
        <begin position="403"/>
        <end position="466"/>
    </location>
</feature>
<dbReference type="SUPFAM" id="SSF56784">
    <property type="entry name" value="HAD-like"/>
    <property type="match status" value="1"/>
</dbReference>
<feature type="region of interest" description="Disordered" evidence="10">
    <location>
        <begin position="624"/>
        <end position="662"/>
    </location>
</feature>
<comment type="subcellular location">
    <subcellularLocation>
        <location evidence="1 9">Nucleus</location>
    </subcellularLocation>
</comment>
<dbReference type="Gene3D" id="3.40.50.10190">
    <property type="entry name" value="BRCT domain"/>
    <property type="match status" value="1"/>
</dbReference>
<dbReference type="InterPro" id="IPR011947">
    <property type="entry name" value="FCP1_euk"/>
</dbReference>
<dbReference type="PROSITE" id="PS50172">
    <property type="entry name" value="BRCT"/>
    <property type="match status" value="1"/>
</dbReference>
<dbReference type="Gene3D" id="3.40.50.1000">
    <property type="entry name" value="HAD superfamily/HAD-like"/>
    <property type="match status" value="1"/>
</dbReference>
<evidence type="ECO:0000256" key="7">
    <source>
        <dbReference type="ARBA" id="ARBA00047761"/>
    </source>
</evidence>
<accession>A0A6A6JCG7</accession>
<dbReference type="AlphaFoldDB" id="A0A6A6JCG7"/>
<evidence type="ECO:0000259" key="11">
    <source>
        <dbReference type="PROSITE" id="PS50172"/>
    </source>
</evidence>
<reference evidence="13" key="1">
    <citation type="journal article" date="2020" name="Stud. Mycol.">
        <title>101 Dothideomycetes genomes: a test case for predicting lifestyles and emergence of pathogens.</title>
        <authorList>
            <person name="Haridas S."/>
            <person name="Albert R."/>
            <person name="Binder M."/>
            <person name="Bloem J."/>
            <person name="Labutti K."/>
            <person name="Salamov A."/>
            <person name="Andreopoulos B."/>
            <person name="Baker S."/>
            <person name="Barry K."/>
            <person name="Bills G."/>
            <person name="Bluhm B."/>
            <person name="Cannon C."/>
            <person name="Castanera R."/>
            <person name="Culley D."/>
            <person name="Daum C."/>
            <person name="Ezra D."/>
            <person name="Gonzalez J."/>
            <person name="Henrissat B."/>
            <person name="Kuo A."/>
            <person name="Liang C."/>
            <person name="Lipzen A."/>
            <person name="Lutzoni F."/>
            <person name="Magnuson J."/>
            <person name="Mondo S."/>
            <person name="Nolan M."/>
            <person name="Ohm R."/>
            <person name="Pangilinan J."/>
            <person name="Park H.-J."/>
            <person name="Ramirez L."/>
            <person name="Alfaro M."/>
            <person name="Sun H."/>
            <person name="Tritt A."/>
            <person name="Yoshinaga Y."/>
            <person name="Zwiers L.-H."/>
            <person name="Turgeon B."/>
            <person name="Goodwin S."/>
            <person name="Spatafora J."/>
            <person name="Crous P."/>
            <person name="Grigoriev I."/>
        </authorList>
    </citation>
    <scope>NUCLEOTIDE SEQUENCE</scope>
    <source>
        <strain evidence="13">CBS 379.55</strain>
    </source>
</reference>
<feature type="region of interest" description="Disordered" evidence="10">
    <location>
        <begin position="675"/>
        <end position="791"/>
    </location>
</feature>
<dbReference type="InterPro" id="IPR001357">
    <property type="entry name" value="BRCT_dom"/>
</dbReference>
<keyword evidence="14" id="KW-1185">Reference proteome</keyword>
<evidence type="ECO:0000256" key="8">
    <source>
        <dbReference type="ARBA" id="ARBA00048336"/>
    </source>
</evidence>
<dbReference type="PANTHER" id="PTHR23081">
    <property type="entry name" value="RNA POLYMERASE II CTD PHOSPHATASE"/>
    <property type="match status" value="1"/>
</dbReference>
<dbReference type="EMBL" id="ML986506">
    <property type="protein sequence ID" value="KAF2273914.1"/>
    <property type="molecule type" value="Genomic_DNA"/>
</dbReference>
<dbReference type="Pfam" id="PF00533">
    <property type="entry name" value="BRCT"/>
    <property type="match status" value="1"/>
</dbReference>
<evidence type="ECO:0000313" key="14">
    <source>
        <dbReference type="Proteomes" id="UP000800097"/>
    </source>
</evidence>
<feature type="compositionally biased region" description="Acidic residues" evidence="10">
    <location>
        <begin position="675"/>
        <end position="686"/>
    </location>
</feature>
<dbReference type="CDD" id="cd17729">
    <property type="entry name" value="BRCT_CTDP1"/>
    <property type="match status" value="1"/>
</dbReference>
<evidence type="ECO:0000256" key="5">
    <source>
        <dbReference type="ARBA" id="ARBA00023242"/>
    </source>
</evidence>
<evidence type="ECO:0000256" key="2">
    <source>
        <dbReference type="ARBA" id="ARBA00013081"/>
    </source>
</evidence>
<dbReference type="InterPro" id="IPR004274">
    <property type="entry name" value="FCP1_dom"/>
</dbReference>
<evidence type="ECO:0000313" key="13">
    <source>
        <dbReference type="EMBL" id="KAF2273914.1"/>
    </source>
</evidence>
<sequence length="810" mass="90914">MRIRSPPHLRYPITIVELLCKQGEEIKRSAPLFKYSYETVVSEADKYGELKEVKKRFPERFNSPNDGTVSEWFVKPGTLIERPGVNIAEIDEPCSHEVQFGGLCANCGKDMTTVDYLTVQRNSERATINMTHNNVALLVSEKEAGRADEEAKARLLQARKLSLIVDLDQTVIHTTCERTVAEWQADPENPNYEAVKDVQSFQLADDNVAHVAANWYYVKMRPGLKEFLERMSSLYEMHIYTMATRAYAQAVAKIIDPDGRYFGDRILSRDENYTDKLKSLHRLFPTNTDMVVIIDDRADIWHYSDNLIRVPVFNFFPGAGDINASFLPKQQELITTTAKGARIEAAPKEEEGAGQESAAPAPTFSVAGKPAEPGPTEATNGELTELEQQLLSMGSEGHPEVLEEQVKEQEKVIQSQQTERPLLQKQLELDKEDEEAGERDRTEEGANAENGITEETPHSKHRHSLLNNDDTGIEVIERNLKAVHQKFYDEYRAKKRVPAGGRVAELKGSPKKRITEFVPDIKDLMPRMKREVLDGCTIVFSGIIPLGMDVQTSDLALWVKSFGAEVALNVNRRTTHLIANPERRTSKVKKAARYQHIKIVNVDWMFQCCTRWEHVDEAPYLIELEPGERGDSPLDDLEDTDVGASGDEGADEDLPLSMSPDQWKSVDDEFEAFMNETDDSEDENNSDSDSVRSDNSTRTTDSKQSTRKRKRVMVTADESGAEESDASAGGTSRLQRRKRRTMERVSSLTNVVSADRSSGLPSPETTGPEEEQGEEENAVKPTGLDVADDDYDDGLEAEMLAQFEATDDEA</sequence>
<dbReference type="Pfam" id="PF03031">
    <property type="entry name" value="NIF"/>
    <property type="match status" value="1"/>
</dbReference>
<dbReference type="InterPro" id="IPR036412">
    <property type="entry name" value="HAD-like_sf"/>
</dbReference>
<feature type="domain" description="BRCT" evidence="11">
    <location>
        <begin position="528"/>
        <end position="622"/>
    </location>
</feature>
<dbReference type="CDD" id="cd07521">
    <property type="entry name" value="HAD_FCP1-like"/>
    <property type="match status" value="1"/>
</dbReference>
<feature type="compositionally biased region" description="Polar residues" evidence="10">
    <location>
        <begin position="744"/>
        <end position="760"/>
    </location>
</feature>
<comment type="function">
    <text evidence="9">This promotes the activity of RNA polymerase II.</text>
</comment>
<dbReference type="SMART" id="SM00292">
    <property type="entry name" value="BRCT"/>
    <property type="match status" value="1"/>
</dbReference>
<dbReference type="NCBIfam" id="TIGR02250">
    <property type="entry name" value="FCP1_euk"/>
    <property type="match status" value="1"/>
</dbReference>
<dbReference type="Proteomes" id="UP000800097">
    <property type="component" value="Unassembled WGS sequence"/>
</dbReference>
<keyword evidence="3 9" id="KW-0378">Hydrolase</keyword>
<proteinExistence type="predicted"/>
<comment type="catalytic activity">
    <reaction evidence="7 9">
        <text>O-phospho-L-seryl-[protein] + H2O = L-seryl-[protein] + phosphate</text>
        <dbReference type="Rhea" id="RHEA:20629"/>
        <dbReference type="Rhea" id="RHEA-COMP:9863"/>
        <dbReference type="Rhea" id="RHEA-COMP:11604"/>
        <dbReference type="ChEBI" id="CHEBI:15377"/>
        <dbReference type="ChEBI" id="CHEBI:29999"/>
        <dbReference type="ChEBI" id="CHEBI:43474"/>
        <dbReference type="ChEBI" id="CHEBI:83421"/>
        <dbReference type="EC" id="3.1.3.16"/>
    </reaction>
</comment>
<evidence type="ECO:0000256" key="1">
    <source>
        <dbReference type="ARBA" id="ARBA00004123"/>
    </source>
</evidence>
<dbReference type="SUPFAM" id="SSF52113">
    <property type="entry name" value="BRCT domain"/>
    <property type="match status" value="1"/>
</dbReference>
<dbReference type="GeneID" id="54552063"/>
<name>A0A6A6JCG7_WESOR</name>
<evidence type="ECO:0000256" key="6">
    <source>
        <dbReference type="ARBA" id="ARBA00040602"/>
    </source>
</evidence>
<dbReference type="RefSeq" id="XP_033651453.1">
    <property type="nucleotide sequence ID" value="XM_033798888.1"/>
</dbReference>
<dbReference type="InterPro" id="IPR039189">
    <property type="entry name" value="Fcp1"/>
</dbReference>
<dbReference type="GO" id="GO:0008420">
    <property type="term" value="F:RNA polymerase II CTD heptapeptide repeat phosphatase activity"/>
    <property type="evidence" value="ECO:0007669"/>
    <property type="project" value="UniProtKB-UniRule"/>
</dbReference>
<dbReference type="PANTHER" id="PTHR23081:SF36">
    <property type="entry name" value="RNA POLYMERASE II SUBUNIT A C-TERMINAL DOMAIN PHOSPHATASE"/>
    <property type="match status" value="1"/>
</dbReference>
<organism evidence="13 14">
    <name type="scientific">Westerdykella ornata</name>
    <dbReference type="NCBI Taxonomy" id="318751"/>
    <lineage>
        <taxon>Eukaryota</taxon>
        <taxon>Fungi</taxon>
        <taxon>Dikarya</taxon>
        <taxon>Ascomycota</taxon>
        <taxon>Pezizomycotina</taxon>
        <taxon>Dothideomycetes</taxon>
        <taxon>Pleosporomycetidae</taxon>
        <taxon>Pleosporales</taxon>
        <taxon>Sporormiaceae</taxon>
        <taxon>Westerdykella</taxon>
    </lineage>
</organism>
<dbReference type="Gene3D" id="1.10.287.10">
    <property type="entry name" value="S15/NS1, RNA-binding"/>
    <property type="match status" value="1"/>
</dbReference>
<protein>
    <recommendedName>
        <fullName evidence="6 9">RNA polymerase II subunit A C-terminal domain phosphatase</fullName>
        <ecNumber evidence="2 9">3.1.3.16</ecNumber>
    </recommendedName>
</protein>
<dbReference type="GO" id="GO:0005634">
    <property type="term" value="C:nucleus"/>
    <property type="evidence" value="ECO:0007669"/>
    <property type="project" value="UniProtKB-SubCell"/>
</dbReference>
<dbReference type="InterPro" id="IPR023214">
    <property type="entry name" value="HAD_sf"/>
</dbReference>
<comment type="catalytic activity">
    <reaction evidence="8 9">
        <text>O-phospho-L-threonyl-[protein] + H2O = L-threonyl-[protein] + phosphate</text>
        <dbReference type="Rhea" id="RHEA:47004"/>
        <dbReference type="Rhea" id="RHEA-COMP:11060"/>
        <dbReference type="Rhea" id="RHEA-COMP:11605"/>
        <dbReference type="ChEBI" id="CHEBI:15377"/>
        <dbReference type="ChEBI" id="CHEBI:30013"/>
        <dbReference type="ChEBI" id="CHEBI:43474"/>
        <dbReference type="ChEBI" id="CHEBI:61977"/>
        <dbReference type="EC" id="3.1.3.16"/>
    </reaction>
</comment>
<keyword evidence="5 9" id="KW-0539">Nucleus</keyword>
<evidence type="ECO:0000256" key="3">
    <source>
        <dbReference type="ARBA" id="ARBA00022801"/>
    </source>
</evidence>
<evidence type="ECO:0000256" key="9">
    <source>
        <dbReference type="RuleBase" id="RU366066"/>
    </source>
</evidence>
<keyword evidence="4" id="KW-0904">Protein phosphatase</keyword>
<feature type="region of interest" description="Disordered" evidence="10">
    <location>
        <begin position="346"/>
        <end position="379"/>
    </location>
</feature>
<dbReference type="SMART" id="SM00577">
    <property type="entry name" value="CPDc"/>
    <property type="match status" value="1"/>
</dbReference>
<evidence type="ECO:0000256" key="4">
    <source>
        <dbReference type="ARBA" id="ARBA00022912"/>
    </source>
</evidence>
<evidence type="ECO:0000259" key="12">
    <source>
        <dbReference type="PROSITE" id="PS50969"/>
    </source>
</evidence>
<gene>
    <name evidence="13" type="ORF">EI97DRAFT_435560</name>
</gene>
<dbReference type="EC" id="3.1.3.16" evidence="2 9"/>
<evidence type="ECO:0000256" key="10">
    <source>
        <dbReference type="SAM" id="MobiDB-lite"/>
    </source>
</evidence>
<feature type="compositionally biased region" description="Acidic residues" evidence="10">
    <location>
        <begin position="767"/>
        <end position="776"/>
    </location>
</feature>
<dbReference type="OrthoDB" id="10249888at2759"/>